<sequence>MKRISPTNGSRPTGAGEGPRPQAPPQVYKPSVRPLIALQKPNYKHNKQHVSPKPVVPQIPPPNAQYVPLSLPPIAGQPYHGPPPYLFSYPSPHQGFGNFPIGPIRPFDQVFRPPPPPQSPANVSPVQYMPIPLDSVQQPQHHTGGGGGTDAQSSPIDNLHAGFVPMLIKTANQSIVKHFEHKSQHNTPSRQGVLAPGAIGNTGSDNSGTSNPFSKNNSVPFAPTFRAPSPDFSGFNISRYGELAPSSKLGAGMRPIQLTKPLVPINKHPNTVAADRVNIPLRYRLKPQAQDAPVYQPGAGSGGGNRLSGAGHPYGHYLDDSYDPNEEYMIAVERGSQSAESQSTHTVMNASVQDFNRLNYNVT</sequence>
<dbReference type="OrthoDB" id="10546747at2759"/>
<organism evidence="2">
    <name type="scientific">Medioppia subpectinata</name>
    <dbReference type="NCBI Taxonomy" id="1979941"/>
    <lineage>
        <taxon>Eukaryota</taxon>
        <taxon>Metazoa</taxon>
        <taxon>Ecdysozoa</taxon>
        <taxon>Arthropoda</taxon>
        <taxon>Chelicerata</taxon>
        <taxon>Arachnida</taxon>
        <taxon>Acari</taxon>
        <taxon>Acariformes</taxon>
        <taxon>Sarcoptiformes</taxon>
        <taxon>Oribatida</taxon>
        <taxon>Brachypylina</taxon>
        <taxon>Oppioidea</taxon>
        <taxon>Oppiidae</taxon>
        <taxon>Medioppia</taxon>
    </lineage>
</organism>
<protein>
    <submittedName>
        <fullName evidence="2">Uncharacterized protein</fullName>
    </submittedName>
</protein>
<evidence type="ECO:0000313" key="2">
    <source>
        <dbReference type="EMBL" id="CAD7646238.1"/>
    </source>
</evidence>
<gene>
    <name evidence="2" type="ORF">OSB1V03_LOCUS20885</name>
</gene>
<reference evidence="2" key="1">
    <citation type="submission" date="2020-11" db="EMBL/GenBank/DDBJ databases">
        <authorList>
            <person name="Tran Van P."/>
        </authorList>
    </citation>
    <scope>NUCLEOTIDE SEQUENCE</scope>
</reference>
<accession>A0A7R9QHK5</accession>
<keyword evidence="3" id="KW-1185">Reference proteome</keyword>
<evidence type="ECO:0000313" key="3">
    <source>
        <dbReference type="Proteomes" id="UP000759131"/>
    </source>
</evidence>
<feature type="region of interest" description="Disordered" evidence="1">
    <location>
        <begin position="135"/>
        <end position="157"/>
    </location>
</feature>
<dbReference type="EMBL" id="CAJPIZ010036300">
    <property type="protein sequence ID" value="CAG2120939.1"/>
    <property type="molecule type" value="Genomic_DNA"/>
</dbReference>
<dbReference type="AlphaFoldDB" id="A0A7R9QHK5"/>
<dbReference type="Proteomes" id="UP000759131">
    <property type="component" value="Unassembled WGS sequence"/>
</dbReference>
<feature type="non-terminal residue" evidence="2">
    <location>
        <position position="363"/>
    </location>
</feature>
<feature type="region of interest" description="Disordered" evidence="1">
    <location>
        <begin position="181"/>
        <end position="222"/>
    </location>
</feature>
<feature type="compositionally biased region" description="Polar residues" evidence="1">
    <location>
        <begin position="1"/>
        <end position="11"/>
    </location>
</feature>
<proteinExistence type="predicted"/>
<evidence type="ECO:0000256" key="1">
    <source>
        <dbReference type="SAM" id="MobiDB-lite"/>
    </source>
</evidence>
<feature type="region of interest" description="Disordered" evidence="1">
    <location>
        <begin position="291"/>
        <end position="318"/>
    </location>
</feature>
<name>A0A7R9QHK5_9ACAR</name>
<feature type="region of interest" description="Disordered" evidence="1">
    <location>
        <begin position="1"/>
        <end position="28"/>
    </location>
</feature>
<dbReference type="EMBL" id="OC890875">
    <property type="protein sequence ID" value="CAD7646238.1"/>
    <property type="molecule type" value="Genomic_DNA"/>
</dbReference>
<feature type="compositionally biased region" description="Polar residues" evidence="1">
    <location>
        <begin position="201"/>
        <end position="219"/>
    </location>
</feature>